<dbReference type="SMART" id="SM00320">
    <property type="entry name" value="WD40"/>
    <property type="match status" value="14"/>
</dbReference>
<evidence type="ECO:0000313" key="8">
    <source>
        <dbReference type="Proteomes" id="UP000477722"/>
    </source>
</evidence>
<dbReference type="AlphaFoldDB" id="A0A6G4WY35"/>
<keyword evidence="8" id="KW-1185">Reference proteome</keyword>
<reference evidence="7 8" key="1">
    <citation type="submission" date="2020-02" db="EMBL/GenBank/DDBJ databases">
        <title>Whole-genome analyses of novel actinobacteria.</title>
        <authorList>
            <person name="Sahin N."/>
            <person name="Tatar D."/>
        </authorList>
    </citation>
    <scope>NUCLEOTIDE SEQUENCE [LARGE SCALE GENOMIC DNA]</scope>
    <source>
        <strain evidence="7 8">SB3404</strain>
    </source>
</reference>
<feature type="repeat" description="WD" evidence="3">
    <location>
        <begin position="1063"/>
        <end position="1095"/>
    </location>
</feature>
<keyword evidence="5" id="KW-0472">Membrane</keyword>
<organism evidence="7 8">
    <name type="scientific">Streptomyces boncukensis</name>
    <dbReference type="NCBI Taxonomy" id="2711219"/>
    <lineage>
        <taxon>Bacteria</taxon>
        <taxon>Bacillati</taxon>
        <taxon>Actinomycetota</taxon>
        <taxon>Actinomycetes</taxon>
        <taxon>Kitasatosporales</taxon>
        <taxon>Streptomycetaceae</taxon>
        <taxon>Streptomyces</taxon>
    </lineage>
</organism>
<evidence type="ECO:0000256" key="1">
    <source>
        <dbReference type="ARBA" id="ARBA00022574"/>
    </source>
</evidence>
<dbReference type="PANTHER" id="PTHR19848">
    <property type="entry name" value="WD40 REPEAT PROTEIN"/>
    <property type="match status" value="1"/>
</dbReference>
<dbReference type="InterPro" id="IPR020472">
    <property type="entry name" value="WD40_PAC1"/>
</dbReference>
<keyword evidence="1 3" id="KW-0853">WD repeat</keyword>
<feature type="repeat" description="WD" evidence="3">
    <location>
        <begin position="1011"/>
        <end position="1052"/>
    </location>
</feature>
<feature type="compositionally biased region" description="Low complexity" evidence="4">
    <location>
        <begin position="391"/>
        <end position="405"/>
    </location>
</feature>
<feature type="repeat" description="WD" evidence="3">
    <location>
        <begin position="1138"/>
        <end position="1179"/>
    </location>
</feature>
<comment type="caution">
    <text evidence="7">The sequence shown here is derived from an EMBL/GenBank/DDBJ whole genome shotgun (WGS) entry which is preliminary data.</text>
</comment>
<dbReference type="InterPro" id="IPR027417">
    <property type="entry name" value="P-loop_NTPase"/>
</dbReference>
<dbReference type="PRINTS" id="PR00320">
    <property type="entry name" value="GPROTEINBRPT"/>
</dbReference>
<feature type="repeat" description="WD" evidence="3">
    <location>
        <begin position="626"/>
        <end position="666"/>
    </location>
</feature>
<evidence type="ECO:0000313" key="7">
    <source>
        <dbReference type="EMBL" id="NGO69434.1"/>
    </source>
</evidence>
<dbReference type="SUPFAM" id="SSF50998">
    <property type="entry name" value="Quinoprotein alcohol dehydrogenase-like"/>
    <property type="match status" value="1"/>
</dbReference>
<dbReference type="Proteomes" id="UP000477722">
    <property type="component" value="Unassembled WGS sequence"/>
</dbReference>
<keyword evidence="5" id="KW-1133">Transmembrane helix</keyword>
<name>A0A6G4WY35_9ACTN</name>
<dbReference type="SMART" id="SM00530">
    <property type="entry name" value="HTH_XRE"/>
    <property type="match status" value="1"/>
</dbReference>
<feature type="repeat" description="WD" evidence="3">
    <location>
        <begin position="758"/>
        <end position="790"/>
    </location>
</feature>
<dbReference type="Gene3D" id="2.130.10.10">
    <property type="entry name" value="YVTN repeat-like/Quinoprotein amine dehydrogenase"/>
    <property type="match status" value="6"/>
</dbReference>
<dbReference type="PROSITE" id="PS00678">
    <property type="entry name" value="WD_REPEATS_1"/>
    <property type="match status" value="3"/>
</dbReference>
<keyword evidence="5" id="KW-0812">Transmembrane</keyword>
<dbReference type="CDD" id="cd00200">
    <property type="entry name" value="WD40"/>
    <property type="match status" value="2"/>
</dbReference>
<gene>
    <name evidence="7" type="ORF">G5C65_13940</name>
</gene>
<dbReference type="InterPro" id="IPR011047">
    <property type="entry name" value="Quinoprotein_ADH-like_sf"/>
</dbReference>
<feature type="repeat" description="WD" evidence="3">
    <location>
        <begin position="1180"/>
        <end position="1221"/>
    </location>
</feature>
<protein>
    <recommendedName>
        <fullName evidence="6">HTH cro/C1-type domain-containing protein</fullName>
    </recommendedName>
</protein>
<dbReference type="SUPFAM" id="SSF52540">
    <property type="entry name" value="P-loop containing nucleoside triphosphate hydrolases"/>
    <property type="match status" value="1"/>
</dbReference>
<keyword evidence="2" id="KW-0677">Repeat</keyword>
<evidence type="ECO:0000256" key="5">
    <source>
        <dbReference type="SAM" id="Phobius"/>
    </source>
</evidence>
<feature type="transmembrane region" description="Helical" evidence="5">
    <location>
        <begin position="538"/>
        <end position="560"/>
    </location>
</feature>
<feature type="repeat" description="WD" evidence="3">
    <location>
        <begin position="1096"/>
        <end position="1137"/>
    </location>
</feature>
<dbReference type="CDD" id="cd00093">
    <property type="entry name" value="HTH_XRE"/>
    <property type="match status" value="1"/>
</dbReference>
<dbReference type="Pfam" id="PF20703">
    <property type="entry name" value="nSTAND1"/>
    <property type="match status" value="1"/>
</dbReference>
<dbReference type="InterPro" id="IPR015943">
    <property type="entry name" value="WD40/YVTN_repeat-like_dom_sf"/>
</dbReference>
<proteinExistence type="predicted"/>
<evidence type="ECO:0000256" key="4">
    <source>
        <dbReference type="SAM" id="MobiDB-lite"/>
    </source>
</evidence>
<feature type="domain" description="HTH cro/C1-type" evidence="6">
    <location>
        <begin position="14"/>
        <end position="70"/>
    </location>
</feature>
<feature type="repeat" description="WD" evidence="3">
    <location>
        <begin position="791"/>
        <end position="832"/>
    </location>
</feature>
<dbReference type="InterPro" id="IPR001387">
    <property type="entry name" value="Cro/C1-type_HTH"/>
</dbReference>
<evidence type="ECO:0000256" key="3">
    <source>
        <dbReference type="PROSITE-ProRule" id="PRU00221"/>
    </source>
</evidence>
<dbReference type="InterPro" id="IPR019775">
    <property type="entry name" value="WD40_repeat_CS"/>
</dbReference>
<feature type="repeat" description="WD" evidence="3">
    <location>
        <begin position="667"/>
        <end position="708"/>
    </location>
</feature>
<dbReference type="InterPro" id="IPR036322">
    <property type="entry name" value="WD40_repeat_dom_sf"/>
</dbReference>
<evidence type="ECO:0000256" key="2">
    <source>
        <dbReference type="ARBA" id="ARBA00022737"/>
    </source>
</evidence>
<accession>A0A6G4WY35</accession>
<dbReference type="InterPro" id="IPR001680">
    <property type="entry name" value="WD40_rpt"/>
</dbReference>
<feature type="repeat" description="WD" evidence="3">
    <location>
        <begin position="877"/>
        <end position="911"/>
    </location>
</feature>
<feature type="repeat" description="WD" evidence="3">
    <location>
        <begin position="917"/>
        <end position="958"/>
    </location>
</feature>
<feature type="compositionally biased region" description="Acidic residues" evidence="4">
    <location>
        <begin position="407"/>
        <end position="417"/>
    </location>
</feature>
<dbReference type="PANTHER" id="PTHR19848:SF8">
    <property type="entry name" value="F-BOX AND WD REPEAT DOMAIN CONTAINING 7"/>
    <property type="match status" value="1"/>
</dbReference>
<dbReference type="RefSeq" id="WP_165299122.1">
    <property type="nucleotide sequence ID" value="NZ_JAAKZZ010000116.1"/>
</dbReference>
<dbReference type="PROSITE" id="PS50082">
    <property type="entry name" value="WD_REPEATS_2"/>
    <property type="match status" value="13"/>
</dbReference>
<dbReference type="Pfam" id="PF00400">
    <property type="entry name" value="WD40"/>
    <property type="match status" value="13"/>
</dbReference>
<dbReference type="InterPro" id="IPR049052">
    <property type="entry name" value="nSTAND1"/>
</dbReference>
<feature type="region of interest" description="Disordered" evidence="4">
    <location>
        <begin position="373"/>
        <end position="418"/>
    </location>
</feature>
<dbReference type="PROSITE" id="PS50294">
    <property type="entry name" value="WD_REPEATS_REGION"/>
    <property type="match status" value="12"/>
</dbReference>
<dbReference type="SUPFAM" id="SSF50978">
    <property type="entry name" value="WD40 repeat-like"/>
    <property type="match status" value="1"/>
</dbReference>
<evidence type="ECO:0000259" key="6">
    <source>
        <dbReference type="SMART" id="SM00530"/>
    </source>
</evidence>
<dbReference type="EMBL" id="JAAKZZ010000116">
    <property type="protein sequence ID" value="NGO69434.1"/>
    <property type="molecule type" value="Genomic_DNA"/>
</dbReference>
<feature type="repeat" description="WD" evidence="3">
    <location>
        <begin position="835"/>
        <end position="867"/>
    </location>
</feature>
<feature type="repeat" description="WD" evidence="3">
    <location>
        <begin position="709"/>
        <end position="750"/>
    </location>
</feature>
<sequence>MDPAAGPVHRFAYELRLLRQKAGSPTYRAMARESRYSATGLSRAASGEHLPSLDLALAYVQACGGDLAEWEHSWHEAKQEAASQPLSDDPGARPPYQGLARYEPEDHARFFGRERLVDELWRLTWDRRFAAVLGASGVGKSSVLRAGLIARLRDTGRAPGPPPAVIRILTPGPRPLRSHAHLLTPAGPPESAEPAAAGDTWVLVDQFEEVFTLCHDPDERAGFLSALLAAREPGSRLRVVIAVRADFYGPCARYPELAEAMRGSHVLVTPMTRDELREAVVRPAQEQALIVERALTLRVLDDVADELGGLPLMSHALLETWRRRKGRTLSLAAYEAVGGVNGAIAHSAEEVYTRLPTRQAEAARRILLRLITPGEGTQDTRRPASRAELFPADPDGASPGGASPADPDPDADPDGDPDAAAALERLVASRLVTADDDTVEIAHEALITCWPRLRTWTDTERERLLAHRHLTEAAREWEELERDAGALYRGARLARAEEQFVAAGREGDLTRPEAEFLSAGLAARDEERRAAARRSRRLVYVNIGLAVLMIVVTVVGAVAVEQRREAERARDDAVSRQLAARALDLADARPGTAMLLGAQAYRTARTRLARSALLTMSTRTYYRGELPGHADAVSELSFHPDGMLASASREWGVKLWDTRRRKLTATLKGHDTWLRAVTFDPRGRLLATGGDDTDVVLWDVPRRRKAAVLRGHTGAIKDIAFSADGRYAASTGEDGTVRVWDARRERLRRTLDGSPAMTVAFSPDGGTVAAGGEDGTVRLWSVRSGRRLAVLRGHTESVDAVKFSPDGSTIATASKDHTVRLWDARKRKPARTPELTGHTGQVRTLAFSPDGQTLATSGHDSQVILWDTGLGARRATLAGHTTNVYGIAYQPRGSGRMLASAGEDGRIILWDPTRAPLSGHADRISDVAVSPDGKELVTAGEDGTAVLWNRERRTREAVLRGDGPVNDVAFSPDGRTVAAATGTPQQPSADDFRLTLWRPHARGRDARPVRLRGHSARVMGVAFSPDGRTVATVAKDAKVILWDIERRARLAVFDTGMPRGSESVEFSPDGRYLAATQPDGTAALWKVAARTRVATFTGHKEAVTDLAFSPDGRTLATSSLDQTVMLWDVATHRRRGTLSGRTGPAQAVAFSPDGNTLATASANDTVVLWDTGTREILADLTGHTQMVTSVAFVPDGRTLVTAGDDHTAVLWSTDPGRTAERLCRGLGHDLTRAEWSRFLPGRPYRPTC</sequence>